<evidence type="ECO:0000256" key="1">
    <source>
        <dbReference type="SAM" id="MobiDB-lite"/>
    </source>
</evidence>
<gene>
    <name evidence="2" type="ORF">HHJ67_00990</name>
</gene>
<comment type="caution">
    <text evidence="2">The sequence shown here is derived from an EMBL/GenBank/DDBJ whole genome shotgun (WGS) entry which is preliminary data.</text>
</comment>
<feature type="region of interest" description="Disordered" evidence="1">
    <location>
        <begin position="1"/>
        <end position="21"/>
    </location>
</feature>
<sequence>MPSPVRPWETQIRTDKAQENRATLSGISPLTGTADEARSVNTLFDSGTLRTVGPAR</sequence>
<protein>
    <submittedName>
        <fullName evidence="2">Exopolyphosphatase</fullName>
    </submittedName>
</protein>
<reference evidence="2 3" key="1">
    <citation type="submission" date="2020-04" db="EMBL/GenBank/DDBJ databases">
        <title>Antimicrobial susceptibility and clonality of vaginal-derived multi-drug resistant Mobiluncus isolates in China.</title>
        <authorList>
            <person name="Zhang X."/>
        </authorList>
    </citation>
    <scope>NUCLEOTIDE SEQUENCE [LARGE SCALE GENOMIC DNA]</scope>
    <source>
        <strain evidence="2 3">19</strain>
    </source>
</reference>
<proteinExistence type="predicted"/>
<dbReference type="Proteomes" id="UP000553981">
    <property type="component" value="Unassembled WGS sequence"/>
</dbReference>
<organism evidence="2 3">
    <name type="scientific">Mobiluncus curtisii</name>
    <dbReference type="NCBI Taxonomy" id="2051"/>
    <lineage>
        <taxon>Bacteria</taxon>
        <taxon>Bacillati</taxon>
        <taxon>Actinomycetota</taxon>
        <taxon>Actinomycetes</taxon>
        <taxon>Actinomycetales</taxon>
        <taxon>Actinomycetaceae</taxon>
        <taxon>Mobiluncus</taxon>
    </lineage>
</organism>
<dbReference type="EMBL" id="JABCUI010000001">
    <property type="protein sequence ID" value="NMW86337.1"/>
    <property type="molecule type" value="Genomic_DNA"/>
</dbReference>
<accession>A0A7Y0YBS4</accession>
<evidence type="ECO:0000313" key="3">
    <source>
        <dbReference type="Proteomes" id="UP000553981"/>
    </source>
</evidence>
<name>A0A7Y0YBS4_9ACTO</name>
<evidence type="ECO:0000313" key="2">
    <source>
        <dbReference type="EMBL" id="NMW86337.1"/>
    </source>
</evidence>
<dbReference type="AlphaFoldDB" id="A0A7Y0YBS4"/>